<evidence type="ECO:0000313" key="3">
    <source>
        <dbReference type="EMBL" id="GAA4446211.1"/>
    </source>
</evidence>
<gene>
    <name evidence="3" type="ORF">GCM10023091_38970</name>
</gene>
<dbReference type="RefSeq" id="WP_345032307.1">
    <property type="nucleotide sequence ID" value="NZ_BAABEY010000036.1"/>
</dbReference>
<feature type="domain" description="Glycosyl transferase family 1" evidence="1">
    <location>
        <begin position="191"/>
        <end position="358"/>
    </location>
</feature>
<sequence>MKILNICAYTWEIGGPARIIYDHTVEALEEGHEVHILSPCSPGDKLYPAPEGARLIPCKRSLPISRFYREYSVELLRYLQHHINDYDVVHIHGIWHFGSLAPFLVKSNVPKIITIHGLLDQWAVNHHAWKKNLVSFLYQKKLLAKAAAIQVNNTDEESDVTQYLGYRPDNLVIIPNGMRMKDYRHLPEKGTFRKQFDIPADSPLLLFMGRLNVKKGLDLLLPAFRAFHSKAPRALLVLAGPDDGYEAEAQRFVETHQLREAVKFVGMLTGDIKKAALSDATAFVLPTYSEGFSIAVLEAMASRLPAIVSDRTGFGDYTRQFDAAALTALNSDDLAKKIELTLTDAQYRQTKAQNAYKMVAELFDIKVVARQLLEVYRKAIVASKLQ</sequence>
<dbReference type="Gene3D" id="3.40.50.2000">
    <property type="entry name" value="Glycogen Phosphorylase B"/>
    <property type="match status" value="2"/>
</dbReference>
<evidence type="ECO:0000259" key="2">
    <source>
        <dbReference type="Pfam" id="PF13439"/>
    </source>
</evidence>
<evidence type="ECO:0000313" key="4">
    <source>
        <dbReference type="Proteomes" id="UP001501508"/>
    </source>
</evidence>
<dbReference type="Pfam" id="PF13439">
    <property type="entry name" value="Glyco_transf_4"/>
    <property type="match status" value="1"/>
</dbReference>
<evidence type="ECO:0000259" key="1">
    <source>
        <dbReference type="Pfam" id="PF00534"/>
    </source>
</evidence>
<reference evidence="4" key="1">
    <citation type="journal article" date="2019" name="Int. J. Syst. Evol. Microbiol.">
        <title>The Global Catalogue of Microorganisms (GCM) 10K type strain sequencing project: providing services to taxonomists for standard genome sequencing and annotation.</title>
        <authorList>
            <consortium name="The Broad Institute Genomics Platform"/>
            <consortium name="The Broad Institute Genome Sequencing Center for Infectious Disease"/>
            <person name="Wu L."/>
            <person name="Ma J."/>
        </authorList>
    </citation>
    <scope>NUCLEOTIDE SEQUENCE [LARGE SCALE GENOMIC DNA]</scope>
    <source>
        <strain evidence="4">JCM 31920</strain>
    </source>
</reference>
<keyword evidence="4" id="KW-1185">Reference proteome</keyword>
<dbReference type="EMBL" id="BAABEY010000036">
    <property type="protein sequence ID" value="GAA4446211.1"/>
    <property type="molecule type" value="Genomic_DNA"/>
</dbReference>
<dbReference type="InterPro" id="IPR050194">
    <property type="entry name" value="Glycosyltransferase_grp1"/>
</dbReference>
<feature type="domain" description="Glycosyltransferase subfamily 4-like N-terminal" evidence="2">
    <location>
        <begin position="13"/>
        <end position="178"/>
    </location>
</feature>
<comment type="caution">
    <text evidence="3">The sequence shown here is derived from an EMBL/GenBank/DDBJ whole genome shotgun (WGS) entry which is preliminary data.</text>
</comment>
<dbReference type="PANTHER" id="PTHR45947">
    <property type="entry name" value="SULFOQUINOVOSYL TRANSFERASE SQD2"/>
    <property type="match status" value="1"/>
</dbReference>
<dbReference type="InterPro" id="IPR028098">
    <property type="entry name" value="Glyco_trans_4-like_N"/>
</dbReference>
<name>A0ABP8MAG3_9BACT</name>
<dbReference type="Pfam" id="PF00534">
    <property type="entry name" value="Glycos_transf_1"/>
    <property type="match status" value="1"/>
</dbReference>
<organism evidence="3 4">
    <name type="scientific">Ravibacter arvi</name>
    <dbReference type="NCBI Taxonomy" id="2051041"/>
    <lineage>
        <taxon>Bacteria</taxon>
        <taxon>Pseudomonadati</taxon>
        <taxon>Bacteroidota</taxon>
        <taxon>Cytophagia</taxon>
        <taxon>Cytophagales</taxon>
        <taxon>Spirosomataceae</taxon>
        <taxon>Ravibacter</taxon>
    </lineage>
</organism>
<proteinExistence type="predicted"/>
<accession>A0ABP8MAG3</accession>
<dbReference type="InterPro" id="IPR001296">
    <property type="entry name" value="Glyco_trans_1"/>
</dbReference>
<dbReference type="Proteomes" id="UP001501508">
    <property type="component" value="Unassembled WGS sequence"/>
</dbReference>
<protein>
    <submittedName>
        <fullName evidence="3">Glycosyltransferase</fullName>
    </submittedName>
</protein>
<dbReference type="PANTHER" id="PTHR45947:SF3">
    <property type="entry name" value="SULFOQUINOVOSYL TRANSFERASE SQD2"/>
    <property type="match status" value="1"/>
</dbReference>
<dbReference type="SUPFAM" id="SSF53756">
    <property type="entry name" value="UDP-Glycosyltransferase/glycogen phosphorylase"/>
    <property type="match status" value="1"/>
</dbReference>